<gene>
    <name evidence="1" type="ORF">QTN47_11320</name>
</gene>
<evidence type="ECO:0000313" key="1">
    <source>
        <dbReference type="EMBL" id="MEX6688089.1"/>
    </source>
</evidence>
<dbReference type="RefSeq" id="WP_369329496.1">
    <property type="nucleotide sequence ID" value="NZ_JAULBC010000003.1"/>
</dbReference>
<comment type="caution">
    <text evidence="1">The sequence shown here is derived from an EMBL/GenBank/DDBJ whole genome shotgun (WGS) entry which is preliminary data.</text>
</comment>
<reference evidence="1 2" key="1">
    <citation type="submission" date="2023-07" db="EMBL/GenBank/DDBJ databases">
        <authorList>
            <person name="Lian W.-H."/>
        </authorList>
    </citation>
    <scope>NUCLEOTIDE SEQUENCE [LARGE SCALE GENOMIC DNA]</scope>
    <source>
        <strain evidence="1 2">SYSU DXS3180</strain>
    </source>
</reference>
<dbReference type="EMBL" id="JAULBC010000003">
    <property type="protein sequence ID" value="MEX6688089.1"/>
    <property type="molecule type" value="Genomic_DNA"/>
</dbReference>
<protein>
    <recommendedName>
        <fullName evidence="3">Glycosyl transferase</fullName>
    </recommendedName>
</protein>
<proteinExistence type="predicted"/>
<name>A0ABV3ZDY0_9BACT</name>
<accession>A0ABV3ZDY0</accession>
<sequence>MQSGYGIYTVGDDNFFAGIVAAINALKYYGYAGPIAVIDIGFEPWMKKYLRGFANVTVLDIEPIKKQVRFTDVDSDESPVMKGWAYKAFGIVYYDLFEKWTFIDGDYLPLCNLEKELLPLIDEGFVISTEDGTNYWGSDHESATGVIPGNYMNINAGFLSLDMNVHGALVHEWRNLMTRRKPFDLWYGDQGALNIVLDKYQTEKFTLDKVLWNQTWLNNEMARENRCLLIREPDDMHAWYEPKNARIMGWHGAGWYKLWHQVGVDHYRKDNSEEREKFYKESQEKSPWPIVELFRYFLFLDKFHTPLKKNEYLLTL</sequence>
<evidence type="ECO:0000313" key="2">
    <source>
        <dbReference type="Proteomes" id="UP001560573"/>
    </source>
</evidence>
<dbReference type="SUPFAM" id="SSF53448">
    <property type="entry name" value="Nucleotide-diphospho-sugar transferases"/>
    <property type="match status" value="1"/>
</dbReference>
<organism evidence="1 2">
    <name type="scientific">Danxiaibacter flavus</name>
    <dbReference type="NCBI Taxonomy" id="3049108"/>
    <lineage>
        <taxon>Bacteria</taxon>
        <taxon>Pseudomonadati</taxon>
        <taxon>Bacteroidota</taxon>
        <taxon>Chitinophagia</taxon>
        <taxon>Chitinophagales</taxon>
        <taxon>Chitinophagaceae</taxon>
        <taxon>Danxiaibacter</taxon>
    </lineage>
</organism>
<evidence type="ECO:0008006" key="3">
    <source>
        <dbReference type="Google" id="ProtNLM"/>
    </source>
</evidence>
<dbReference type="Proteomes" id="UP001560573">
    <property type="component" value="Unassembled WGS sequence"/>
</dbReference>
<dbReference type="InterPro" id="IPR029044">
    <property type="entry name" value="Nucleotide-diphossugar_trans"/>
</dbReference>
<dbReference type="Gene3D" id="3.90.550.10">
    <property type="entry name" value="Spore Coat Polysaccharide Biosynthesis Protein SpsA, Chain A"/>
    <property type="match status" value="1"/>
</dbReference>
<keyword evidence="2" id="KW-1185">Reference proteome</keyword>